<sequence length="275" mass="30141">MKNYTDSTSTTATLFEMFDTAAESQNMFNASSTMEMNSKPRQVLGESVFSRFVKTEEIDFPALGLDKLEVPELSPSVGTVTPLQLHSSIVESIFSPSLVESTPMFDDVELDSSNWTSLFEPSEMEIPVKEEKPAPIPAPVATATASASASAPTPESIVSSPLFETASCGTKRSSSEADLSQPSGKRLSCSTHEVDEFGVTAYNRKQRTAPLTPIVVDNSDPVAAKRARNTEAARRSRARKMERMYQLEEKVDDLVSRNKELEAEVLRLRALLGQH</sequence>
<keyword evidence="4" id="KW-0238">DNA-binding</keyword>
<dbReference type="OrthoDB" id="5419235at2759"/>
<dbReference type="InterPro" id="IPR004827">
    <property type="entry name" value="bZIP"/>
</dbReference>
<dbReference type="AlphaFoldDB" id="A0A061AP43"/>
<keyword evidence="2" id="KW-0028">Amino-acid biosynthesis</keyword>
<dbReference type="PANTHER" id="PTHR11462:SF35">
    <property type="entry name" value="TRANSCRIPTION FACTOR JRA"/>
    <property type="match status" value="1"/>
</dbReference>
<protein>
    <submittedName>
        <fullName evidence="12">CYFA0S02e08504g1_1</fullName>
    </submittedName>
</protein>
<keyword evidence="3" id="KW-0805">Transcription regulation</keyword>
<comment type="subcellular location">
    <subcellularLocation>
        <location evidence="1">Nucleus</location>
    </subcellularLocation>
</comment>
<dbReference type="GO" id="GO:0000981">
    <property type="term" value="F:DNA-binding transcription factor activity, RNA polymerase II-specific"/>
    <property type="evidence" value="ECO:0007669"/>
    <property type="project" value="TreeGrafter"/>
</dbReference>
<dbReference type="GO" id="GO:0001080">
    <property type="term" value="P:nitrogen catabolite activation of transcription from RNA polymerase II promoter"/>
    <property type="evidence" value="ECO:0007669"/>
    <property type="project" value="TreeGrafter"/>
</dbReference>
<organism evidence="12">
    <name type="scientific">Cyberlindnera fabianii</name>
    <name type="common">Yeast</name>
    <name type="synonym">Hansenula fabianii</name>
    <dbReference type="NCBI Taxonomy" id="36022"/>
    <lineage>
        <taxon>Eukaryota</taxon>
        <taxon>Fungi</taxon>
        <taxon>Dikarya</taxon>
        <taxon>Ascomycota</taxon>
        <taxon>Saccharomycotina</taxon>
        <taxon>Saccharomycetes</taxon>
        <taxon>Phaffomycetales</taxon>
        <taxon>Phaffomycetaceae</taxon>
        <taxon>Cyberlindnera</taxon>
    </lineage>
</organism>
<dbReference type="GO" id="GO:0000978">
    <property type="term" value="F:RNA polymerase II cis-regulatory region sequence-specific DNA binding"/>
    <property type="evidence" value="ECO:0007669"/>
    <property type="project" value="TreeGrafter"/>
</dbReference>
<feature type="coiled-coil region" evidence="9">
    <location>
        <begin position="244"/>
        <end position="271"/>
    </location>
</feature>
<evidence type="ECO:0000256" key="9">
    <source>
        <dbReference type="SAM" id="Coils"/>
    </source>
</evidence>
<evidence type="ECO:0000259" key="11">
    <source>
        <dbReference type="PROSITE" id="PS50217"/>
    </source>
</evidence>
<dbReference type="GO" id="GO:0005667">
    <property type="term" value="C:transcription regulator complex"/>
    <property type="evidence" value="ECO:0007669"/>
    <property type="project" value="TreeGrafter"/>
</dbReference>
<dbReference type="PANTHER" id="PTHR11462">
    <property type="entry name" value="JUN TRANSCRIPTION FACTOR-RELATED"/>
    <property type="match status" value="1"/>
</dbReference>
<evidence type="ECO:0000256" key="2">
    <source>
        <dbReference type="ARBA" id="ARBA00022605"/>
    </source>
</evidence>
<proteinExistence type="inferred from homology"/>
<reference evidence="12" key="1">
    <citation type="journal article" date="2014" name="Genome Announc.">
        <title>Genome sequence of the yeast Cyberlindnera fabianii (Hansenula fabianii).</title>
        <authorList>
            <person name="Freel K.C."/>
            <person name="Sarilar V."/>
            <person name="Neuveglise C."/>
            <person name="Devillers H."/>
            <person name="Friedrich A."/>
            <person name="Schacherer J."/>
        </authorList>
    </citation>
    <scope>NUCLEOTIDE SEQUENCE</scope>
    <source>
        <strain evidence="12">YJS4271</strain>
    </source>
</reference>
<dbReference type="EMBL" id="LK052887">
    <property type="protein sequence ID" value="CDR38914.1"/>
    <property type="molecule type" value="Genomic_DNA"/>
</dbReference>
<accession>A0A061AP43</accession>
<dbReference type="SMART" id="SM00338">
    <property type="entry name" value="BRLZ"/>
    <property type="match status" value="1"/>
</dbReference>
<keyword evidence="6" id="KW-0804">Transcription</keyword>
<evidence type="ECO:0000256" key="8">
    <source>
        <dbReference type="ARBA" id="ARBA00061302"/>
    </source>
</evidence>
<dbReference type="VEuPathDB" id="FungiDB:BON22_3373"/>
<gene>
    <name evidence="12" type="ORF">CYFA0S_02e08504g</name>
</gene>
<dbReference type="InterPro" id="IPR046347">
    <property type="entry name" value="bZIP_sf"/>
</dbReference>
<name>A0A061AP43_CYBFA</name>
<evidence type="ECO:0000256" key="6">
    <source>
        <dbReference type="ARBA" id="ARBA00023163"/>
    </source>
</evidence>
<dbReference type="Gene3D" id="3.30.160.60">
    <property type="entry name" value="Classic Zinc Finger"/>
    <property type="match status" value="1"/>
</dbReference>
<dbReference type="CDD" id="cd12193">
    <property type="entry name" value="bZIP_GCN4"/>
    <property type="match status" value="1"/>
</dbReference>
<dbReference type="PhylomeDB" id="A0A061AP43"/>
<evidence type="ECO:0000256" key="1">
    <source>
        <dbReference type="ARBA" id="ARBA00004123"/>
    </source>
</evidence>
<evidence type="ECO:0000256" key="10">
    <source>
        <dbReference type="SAM" id="MobiDB-lite"/>
    </source>
</evidence>
<comment type="similarity">
    <text evidence="8">Belongs to the bZIP family. GCN4 subfamily.</text>
</comment>
<dbReference type="FunFam" id="3.30.160.60:FF:001491">
    <property type="entry name" value="Cross-pathway control protein A"/>
    <property type="match status" value="1"/>
</dbReference>
<keyword evidence="5" id="KW-0010">Activator</keyword>
<evidence type="ECO:0000256" key="5">
    <source>
        <dbReference type="ARBA" id="ARBA00023159"/>
    </source>
</evidence>
<evidence type="ECO:0000256" key="7">
    <source>
        <dbReference type="ARBA" id="ARBA00023242"/>
    </source>
</evidence>
<dbReference type="SUPFAM" id="SSF57959">
    <property type="entry name" value="Leucine zipper domain"/>
    <property type="match status" value="1"/>
</dbReference>
<feature type="domain" description="BZIP" evidence="11">
    <location>
        <begin position="225"/>
        <end position="269"/>
    </location>
</feature>
<evidence type="ECO:0000256" key="3">
    <source>
        <dbReference type="ARBA" id="ARBA00023015"/>
    </source>
</evidence>
<dbReference type="PROSITE" id="PS00036">
    <property type="entry name" value="BZIP_BASIC"/>
    <property type="match status" value="1"/>
</dbReference>
<evidence type="ECO:0000313" key="12">
    <source>
        <dbReference type="EMBL" id="CDR38914.1"/>
    </source>
</evidence>
<keyword evidence="9" id="KW-0175">Coiled coil</keyword>
<dbReference type="GO" id="GO:0005634">
    <property type="term" value="C:nucleus"/>
    <property type="evidence" value="ECO:0007669"/>
    <property type="project" value="UniProtKB-SubCell"/>
</dbReference>
<evidence type="ECO:0000256" key="4">
    <source>
        <dbReference type="ARBA" id="ARBA00023125"/>
    </source>
</evidence>
<dbReference type="GO" id="GO:0008652">
    <property type="term" value="P:amino acid biosynthetic process"/>
    <property type="evidence" value="ECO:0007669"/>
    <property type="project" value="UniProtKB-KW"/>
</dbReference>
<keyword evidence="7" id="KW-0539">Nucleus</keyword>
<dbReference type="Pfam" id="PF07716">
    <property type="entry name" value="bZIP_2"/>
    <property type="match status" value="1"/>
</dbReference>
<dbReference type="InterPro" id="IPR050946">
    <property type="entry name" value="AP-1_TF_bZIP"/>
</dbReference>
<feature type="region of interest" description="Disordered" evidence="10">
    <location>
        <begin position="167"/>
        <end position="188"/>
    </location>
</feature>
<dbReference type="PROSITE" id="PS50217">
    <property type="entry name" value="BZIP"/>
    <property type="match status" value="1"/>
</dbReference>
<dbReference type="GO" id="GO:1903833">
    <property type="term" value="P:positive regulation of cellular response to amino acid starvation"/>
    <property type="evidence" value="ECO:0007669"/>
    <property type="project" value="TreeGrafter"/>
</dbReference>